<dbReference type="InterPro" id="IPR012341">
    <property type="entry name" value="6hp_glycosidase-like_sf"/>
</dbReference>
<protein>
    <recommendedName>
        <fullName evidence="2">alpha-L-rhamnosidase</fullName>
        <ecNumber evidence="2">3.2.1.40</ecNumber>
    </recommendedName>
</protein>
<feature type="domain" description="Alpha-L-rhamnosidase concanavalin-like" evidence="5">
    <location>
        <begin position="356"/>
        <end position="454"/>
    </location>
</feature>
<evidence type="ECO:0000256" key="3">
    <source>
        <dbReference type="ARBA" id="ARBA00022801"/>
    </source>
</evidence>
<evidence type="ECO:0000259" key="7">
    <source>
        <dbReference type="Pfam" id="PF13088"/>
    </source>
</evidence>
<dbReference type="Gene3D" id="2.60.420.10">
    <property type="entry name" value="Maltose phosphorylase, domain 3"/>
    <property type="match status" value="1"/>
</dbReference>
<comment type="catalytic activity">
    <reaction evidence="1">
        <text>Hydrolysis of terminal non-reducing alpha-L-rhamnose residues in alpha-L-rhamnosides.</text>
        <dbReference type="EC" id="3.2.1.40"/>
    </reaction>
</comment>
<dbReference type="Pfam" id="PF08531">
    <property type="entry name" value="Bac_rhamnosid_N"/>
    <property type="match status" value="1"/>
</dbReference>
<keyword evidence="11" id="KW-1185">Reference proteome</keyword>
<keyword evidence="4" id="KW-0732">Signal</keyword>
<accession>A0ABS7G9S6</accession>
<evidence type="ECO:0000256" key="2">
    <source>
        <dbReference type="ARBA" id="ARBA00012652"/>
    </source>
</evidence>
<dbReference type="PANTHER" id="PTHR33307">
    <property type="entry name" value="ALPHA-RHAMNOSIDASE (EUROFUNG)"/>
    <property type="match status" value="1"/>
</dbReference>
<comment type="caution">
    <text evidence="10">The sequence shown here is derived from an EMBL/GenBank/DDBJ whole genome shotgun (WGS) entry which is preliminary data.</text>
</comment>
<reference evidence="10 11" key="1">
    <citation type="submission" date="2021-08" db="EMBL/GenBank/DDBJ databases">
        <title>The genome sequence of Chitinophaga sp. B61.</title>
        <authorList>
            <person name="Zhang X."/>
        </authorList>
    </citation>
    <scope>NUCLEOTIDE SEQUENCE [LARGE SCALE GENOMIC DNA]</scope>
    <source>
        <strain evidence="10 11">B61</strain>
    </source>
</reference>
<dbReference type="InterPro" id="IPR036278">
    <property type="entry name" value="Sialidase_sf"/>
</dbReference>
<dbReference type="InterPro" id="IPR035396">
    <property type="entry name" value="Bac_rhamnosid6H"/>
</dbReference>
<feature type="domain" description="Bacterial alpha-L-rhamnosidase N-terminal" evidence="6">
    <location>
        <begin position="176"/>
        <end position="345"/>
    </location>
</feature>
<dbReference type="GO" id="GO:0016787">
    <property type="term" value="F:hydrolase activity"/>
    <property type="evidence" value="ECO:0007669"/>
    <property type="project" value="UniProtKB-KW"/>
</dbReference>
<evidence type="ECO:0000259" key="6">
    <source>
        <dbReference type="Pfam" id="PF08531"/>
    </source>
</evidence>
<evidence type="ECO:0000259" key="8">
    <source>
        <dbReference type="Pfam" id="PF17389"/>
    </source>
</evidence>
<sequence>MRFFLYILFLLGSVHAVKSAAPVALSNLRCEMLVNPEGIDAIRPRLSWEITASARNVKQVAYEVQVASTRQQLLSNQADLWNSGRVAAGNSIHIAYNGKPLLSRQQCYWRVRVFTTAGASDWSEVAVWSMGLLLPADWKASWIGADTSFAWDSAHAKFSRLSARYYRKSFAVKHPVKKAMVYIAGPGLYECYFNGQRTGSAVLSQSPTDYRKSVKYNTYDVTNAIKKGENVIGTVLGNGRYFTMRQQYKPHKITTFGYPRLLLQLELEYANGKRETIVSDETWKLTADGPIRSNNEYDGEEYDATKEMPGWNTTGFNDNNWLPAGIVPAPGGVLRAQMNEPMRVVRRVTPLAVKEKAPGNYIIDMGQNMVGWLQIKVKGKRGQQVVLRFAETLKNDTALFMDNLRDAQVTDKYTLNGKGEEVWAPSFVYHGFRYAEISGYPGKLSEKDLEGQVVSDDLVNTGSFETSDPTINSIYKNAYWGILGNYKGMPVDCPQRNERMPWLGDRPTGAYGESFLFDNAKLYAKWLDDIGESQTDAGAIPDVAPAYWKYYSDNMTWPGTYLMIADMLYHQYGDLQPITKHYASMKRWLAYMKTKYLKDGIMTKDKYGDWCVPPESKQLIHSKDSSRITEGALLSTAYYFRYLTMMARFATLLDKPQDAATFKSAAETIRTAFNKRFFHKDHYGNNTVTANLLPLSFDIVPAAARKQVFTHIIDSTMLKYGGHISTGVIGTQWLMRGLTAQGRPDVAYLIAADRDYPGWGYMVANGATTIWELWNGNTANPAMNSHNHVMLLGDLLIWLYEDLAGIRSSGPAYQQLEMKPALVPGMDFVNASFHTMYGMVRSNWKKDVNQFSWKLSIPVNTTATIYIPASAVNAVLEGGKPVSASKDITFLRMEDGKAVFSIGSGDYEFASDLQLPWKKGILEDEYIFINAPFPESHAATIAETPDGLVAAWFGGTKERNPDVGIWVSHKVGNKWTPPVEVANGIMSDTLRVACWNPVLYQVPGGELQLYYKTGTKVATWVGWMRTSQDHGKTWSAAKALPQGFLGPVKNKPVLLDNGELLCPSSTEGNGWKVHFEVTTDNGRTWTMRGPINDGKAFNTIQPSILKHGNGKLQILCRSKEGAVVQSWSADNGRTWSAMTATELPNNNSGTDAVTLQDGRQMIVYNHVKTPKGKSKGARTPLNIAVSDDGIHWSAALILEDSPVSQYSYPSIIQTADGYVHVVYTWRRQRIRHVKIDPRMLETKPIINEQWP</sequence>
<dbReference type="PANTHER" id="PTHR33307:SF6">
    <property type="entry name" value="ALPHA-RHAMNOSIDASE (EUROFUNG)-RELATED"/>
    <property type="match status" value="1"/>
</dbReference>
<keyword evidence="3 10" id="KW-0378">Hydrolase</keyword>
<feature type="domain" description="Sialidase" evidence="7">
    <location>
        <begin position="948"/>
        <end position="1221"/>
    </location>
</feature>
<dbReference type="Pfam" id="PF17390">
    <property type="entry name" value="Bac_rhamnosid_C"/>
    <property type="match status" value="1"/>
</dbReference>
<dbReference type="Pfam" id="PF05592">
    <property type="entry name" value="Bac_rhamnosid"/>
    <property type="match status" value="1"/>
</dbReference>
<dbReference type="InterPro" id="IPR008902">
    <property type="entry name" value="Rhamnosid_concanavalin"/>
</dbReference>
<dbReference type="InterPro" id="IPR016007">
    <property type="entry name" value="Alpha_rhamnosid"/>
</dbReference>
<dbReference type="Pfam" id="PF17389">
    <property type="entry name" value="Bac_rhamnosid6H"/>
    <property type="match status" value="1"/>
</dbReference>
<evidence type="ECO:0000256" key="4">
    <source>
        <dbReference type="SAM" id="SignalP"/>
    </source>
</evidence>
<dbReference type="Pfam" id="PF25788">
    <property type="entry name" value="Ig_Rha78A_N"/>
    <property type="match status" value="1"/>
</dbReference>
<dbReference type="SUPFAM" id="SSF48208">
    <property type="entry name" value="Six-hairpin glycosidases"/>
    <property type="match status" value="1"/>
</dbReference>
<dbReference type="InterPro" id="IPR008928">
    <property type="entry name" value="6-hairpin_glycosidase_sf"/>
</dbReference>
<dbReference type="InterPro" id="IPR013737">
    <property type="entry name" value="Bac_rhamnosid_N"/>
</dbReference>
<evidence type="ECO:0000256" key="1">
    <source>
        <dbReference type="ARBA" id="ARBA00001445"/>
    </source>
</evidence>
<dbReference type="RefSeq" id="WP_220249332.1">
    <property type="nucleotide sequence ID" value="NZ_JAICCF010000001.1"/>
</dbReference>
<evidence type="ECO:0000259" key="5">
    <source>
        <dbReference type="Pfam" id="PF05592"/>
    </source>
</evidence>
<dbReference type="Gene3D" id="1.50.10.10">
    <property type="match status" value="1"/>
</dbReference>
<proteinExistence type="predicted"/>
<dbReference type="EMBL" id="JAICCF010000001">
    <property type="protein sequence ID" value="MBW8684136.1"/>
    <property type="molecule type" value="Genomic_DNA"/>
</dbReference>
<evidence type="ECO:0000259" key="9">
    <source>
        <dbReference type="Pfam" id="PF17390"/>
    </source>
</evidence>
<evidence type="ECO:0000313" key="10">
    <source>
        <dbReference type="EMBL" id="MBW8684136.1"/>
    </source>
</evidence>
<dbReference type="Proteomes" id="UP000812961">
    <property type="component" value="Unassembled WGS sequence"/>
</dbReference>
<dbReference type="CDD" id="cd15482">
    <property type="entry name" value="Sialidase_non-viral"/>
    <property type="match status" value="1"/>
</dbReference>
<dbReference type="InterPro" id="IPR013783">
    <property type="entry name" value="Ig-like_fold"/>
</dbReference>
<feature type="signal peptide" evidence="4">
    <location>
        <begin position="1"/>
        <end position="20"/>
    </location>
</feature>
<name>A0ABS7G9S6_9BACT</name>
<dbReference type="Gene3D" id="2.60.120.260">
    <property type="entry name" value="Galactose-binding domain-like"/>
    <property type="match status" value="2"/>
</dbReference>
<dbReference type="InterPro" id="IPR011040">
    <property type="entry name" value="Sialidase"/>
</dbReference>
<feature type="domain" description="Alpha-L-rhamnosidase six-hairpin glycosidase" evidence="8">
    <location>
        <begin position="460"/>
        <end position="802"/>
    </location>
</feature>
<gene>
    <name evidence="10" type="ORF">K1Y79_07280</name>
</gene>
<evidence type="ECO:0000313" key="11">
    <source>
        <dbReference type="Proteomes" id="UP000812961"/>
    </source>
</evidence>
<dbReference type="Gene3D" id="2.60.40.10">
    <property type="entry name" value="Immunoglobulins"/>
    <property type="match status" value="1"/>
</dbReference>
<feature type="chain" id="PRO_5046111788" description="alpha-L-rhamnosidase" evidence="4">
    <location>
        <begin position="21"/>
        <end position="1251"/>
    </location>
</feature>
<dbReference type="InterPro" id="IPR035398">
    <property type="entry name" value="Bac_rhamnosid_C"/>
</dbReference>
<dbReference type="Pfam" id="PF13088">
    <property type="entry name" value="BNR_2"/>
    <property type="match status" value="1"/>
</dbReference>
<feature type="domain" description="Alpha-L-rhamnosidase C-terminal" evidence="9">
    <location>
        <begin position="805"/>
        <end position="874"/>
    </location>
</feature>
<dbReference type="EC" id="3.2.1.40" evidence="2"/>
<dbReference type="Gene3D" id="2.120.10.10">
    <property type="match status" value="1"/>
</dbReference>
<organism evidence="10 11">
    <name type="scientific">Chitinophaga rhizophila</name>
    <dbReference type="NCBI Taxonomy" id="2866212"/>
    <lineage>
        <taxon>Bacteria</taxon>
        <taxon>Pseudomonadati</taxon>
        <taxon>Bacteroidota</taxon>
        <taxon>Chitinophagia</taxon>
        <taxon>Chitinophagales</taxon>
        <taxon>Chitinophagaceae</taxon>
        <taxon>Chitinophaga</taxon>
    </lineage>
</organism>
<dbReference type="SUPFAM" id="SSF50939">
    <property type="entry name" value="Sialidases"/>
    <property type="match status" value="1"/>
</dbReference>